<organism evidence="1 2">
    <name type="scientific">Zhongshania marina</name>
    <dbReference type="NCBI Taxonomy" id="2304603"/>
    <lineage>
        <taxon>Bacteria</taxon>
        <taxon>Pseudomonadati</taxon>
        <taxon>Pseudomonadota</taxon>
        <taxon>Gammaproteobacteria</taxon>
        <taxon>Cellvibrionales</taxon>
        <taxon>Spongiibacteraceae</taxon>
        <taxon>Zhongshania</taxon>
    </lineage>
</organism>
<evidence type="ECO:0000313" key="2">
    <source>
        <dbReference type="Proteomes" id="UP000237222"/>
    </source>
</evidence>
<dbReference type="Proteomes" id="UP000237222">
    <property type="component" value="Unassembled WGS sequence"/>
</dbReference>
<name>A0A2S4HEZ4_9GAMM</name>
<accession>A0A2S4HEZ4</accession>
<sequence>MGIAQKVKSITNWQIHRLKPLFYTHGNGLKQKPCNVNAVLFSEINLRTLTVVFISANYKIDKVIL</sequence>
<gene>
    <name evidence="1" type="ORF">C0068_12165</name>
</gene>
<proteinExistence type="predicted"/>
<dbReference type="AlphaFoldDB" id="A0A2S4HEZ4"/>
<dbReference type="EMBL" id="PQGG01000028">
    <property type="protein sequence ID" value="POP52565.1"/>
    <property type="molecule type" value="Genomic_DNA"/>
</dbReference>
<reference evidence="1" key="1">
    <citation type="submission" date="2018-01" db="EMBL/GenBank/DDBJ databases">
        <authorList>
            <person name="Yu X.-D."/>
        </authorList>
    </citation>
    <scope>NUCLEOTIDE SEQUENCE</scope>
    <source>
        <strain evidence="1">ZX-21</strain>
    </source>
</reference>
<comment type="caution">
    <text evidence="1">The sequence shown here is derived from an EMBL/GenBank/DDBJ whole genome shotgun (WGS) entry which is preliminary data.</text>
</comment>
<protein>
    <submittedName>
        <fullName evidence="1">Uncharacterized protein</fullName>
    </submittedName>
</protein>
<evidence type="ECO:0000313" key="1">
    <source>
        <dbReference type="EMBL" id="POP52565.1"/>
    </source>
</evidence>